<dbReference type="Proteomes" id="UP000610558">
    <property type="component" value="Unassembled WGS sequence"/>
</dbReference>
<sequence length="239" mass="26185">MSLSLPVNSRRFTATENTLGASSSAPQFSVITAFEPGRKLSESYIAEKFRLSYGAEISEFMPELLLMHRGAINSGCQQDLRAALGMRRGTDSRALFLETYLDVPAEVILSEKIGKTVSRSDLMEIGNLVATQRGASQMLFTALTLLLCQQGVTWAIFTATPEVQKLLNRLKLKQFFLAEADPARLGEAQSQWGSYYHSNPAVIAVNARKALQVLQRHPLTASMLQSCEASLGQAPVMQA</sequence>
<keyword evidence="2" id="KW-1185">Reference proteome</keyword>
<dbReference type="Pfam" id="PF12261">
    <property type="entry name" value="T_hemolysin"/>
    <property type="match status" value="1"/>
</dbReference>
<accession>A0A927C2C1</accession>
<dbReference type="AlphaFoldDB" id="A0A927C2C1"/>
<reference evidence="1" key="1">
    <citation type="submission" date="2020-09" db="EMBL/GenBank/DDBJ databases">
        <authorList>
            <person name="Yoon J.-W."/>
        </authorList>
    </citation>
    <scope>NUCLEOTIDE SEQUENCE</scope>
    <source>
        <strain evidence="1">KMU-158</strain>
    </source>
</reference>
<gene>
    <name evidence="1" type="ORF">IB286_04980</name>
</gene>
<organism evidence="1 2">
    <name type="scientific">Spongiibacter pelagi</name>
    <dbReference type="NCBI Taxonomy" id="2760804"/>
    <lineage>
        <taxon>Bacteria</taxon>
        <taxon>Pseudomonadati</taxon>
        <taxon>Pseudomonadota</taxon>
        <taxon>Gammaproteobacteria</taxon>
        <taxon>Cellvibrionales</taxon>
        <taxon>Spongiibacteraceae</taxon>
        <taxon>Spongiibacter</taxon>
    </lineage>
</organism>
<dbReference type="InterPro" id="IPR022050">
    <property type="entry name" value="T_hemolysin"/>
</dbReference>
<comment type="caution">
    <text evidence="1">The sequence shown here is derived from an EMBL/GenBank/DDBJ whole genome shotgun (WGS) entry which is preliminary data.</text>
</comment>
<proteinExistence type="predicted"/>
<evidence type="ECO:0000313" key="1">
    <source>
        <dbReference type="EMBL" id="MBD2858356.1"/>
    </source>
</evidence>
<dbReference type="RefSeq" id="WP_190763113.1">
    <property type="nucleotide sequence ID" value="NZ_JACXLD010000002.1"/>
</dbReference>
<evidence type="ECO:0000313" key="2">
    <source>
        <dbReference type="Proteomes" id="UP000610558"/>
    </source>
</evidence>
<protein>
    <submittedName>
        <fullName evidence="1">Thermostable hemolysin</fullName>
    </submittedName>
</protein>
<name>A0A927C2C1_9GAMM</name>
<dbReference type="EMBL" id="JACXLD010000002">
    <property type="protein sequence ID" value="MBD2858356.1"/>
    <property type="molecule type" value="Genomic_DNA"/>
</dbReference>